<dbReference type="AlphaFoldDB" id="A0A484KIB1"/>
<keyword evidence="2" id="KW-1185">Reference proteome</keyword>
<name>A0A484KIB1_9ASTE</name>
<proteinExistence type="predicted"/>
<protein>
    <submittedName>
        <fullName evidence="1">Uncharacterized protein</fullName>
    </submittedName>
</protein>
<reference evidence="1 2" key="1">
    <citation type="submission" date="2018-04" db="EMBL/GenBank/DDBJ databases">
        <authorList>
            <person name="Vogel A."/>
        </authorList>
    </citation>
    <scope>NUCLEOTIDE SEQUENCE [LARGE SCALE GENOMIC DNA]</scope>
</reference>
<evidence type="ECO:0000313" key="1">
    <source>
        <dbReference type="EMBL" id="VFQ61812.1"/>
    </source>
</evidence>
<gene>
    <name evidence="1" type="ORF">CCAM_LOCUS3588</name>
</gene>
<accession>A0A484KIB1</accession>
<evidence type="ECO:0000313" key="2">
    <source>
        <dbReference type="Proteomes" id="UP000595140"/>
    </source>
</evidence>
<dbReference type="EMBL" id="OOIL02000204">
    <property type="protein sequence ID" value="VFQ61812.1"/>
    <property type="molecule type" value="Genomic_DNA"/>
</dbReference>
<organism evidence="1 2">
    <name type="scientific">Cuscuta campestris</name>
    <dbReference type="NCBI Taxonomy" id="132261"/>
    <lineage>
        <taxon>Eukaryota</taxon>
        <taxon>Viridiplantae</taxon>
        <taxon>Streptophyta</taxon>
        <taxon>Embryophyta</taxon>
        <taxon>Tracheophyta</taxon>
        <taxon>Spermatophyta</taxon>
        <taxon>Magnoliopsida</taxon>
        <taxon>eudicotyledons</taxon>
        <taxon>Gunneridae</taxon>
        <taxon>Pentapetalae</taxon>
        <taxon>asterids</taxon>
        <taxon>lamiids</taxon>
        <taxon>Solanales</taxon>
        <taxon>Convolvulaceae</taxon>
        <taxon>Cuscuteae</taxon>
        <taxon>Cuscuta</taxon>
        <taxon>Cuscuta subgen. Grammica</taxon>
        <taxon>Cuscuta sect. Cleistogrammica</taxon>
    </lineage>
</organism>
<sequence length="84" mass="8332">MGDGGAAAAVGVGLLVREAVVVRVAASPARDGVGGQGGVAYVPRLGQNPPAHLRFHRHLLPLPAAVSDQISSSAAASRSRTAGQ</sequence>
<dbReference type="Proteomes" id="UP000595140">
    <property type="component" value="Unassembled WGS sequence"/>
</dbReference>